<dbReference type="Gene3D" id="3.30.300.20">
    <property type="match status" value="1"/>
</dbReference>
<keyword evidence="3" id="KW-1185">Reference proteome</keyword>
<reference evidence="2" key="1">
    <citation type="submission" date="2020-03" db="EMBL/GenBank/DDBJ databases">
        <authorList>
            <person name="Weist P."/>
        </authorList>
    </citation>
    <scope>NUCLEOTIDE SEQUENCE</scope>
</reference>
<accession>A0A9N7UNC7</accession>
<sequence>MARCSAARHDSVTRVRTHEAPVRRRRDLQAELNEFLTRELAEDWVLRSGGASDSTRTEIIILATNRTSWVRKSARHSRDQRADQLMVQEGALRLHLSWNSQRV</sequence>
<organism evidence="2 3">
    <name type="scientific">Pleuronectes platessa</name>
    <name type="common">European plaice</name>
    <dbReference type="NCBI Taxonomy" id="8262"/>
    <lineage>
        <taxon>Eukaryota</taxon>
        <taxon>Metazoa</taxon>
        <taxon>Chordata</taxon>
        <taxon>Craniata</taxon>
        <taxon>Vertebrata</taxon>
        <taxon>Euteleostomi</taxon>
        <taxon>Actinopterygii</taxon>
        <taxon>Neopterygii</taxon>
        <taxon>Teleostei</taxon>
        <taxon>Neoteleostei</taxon>
        <taxon>Acanthomorphata</taxon>
        <taxon>Carangaria</taxon>
        <taxon>Pleuronectiformes</taxon>
        <taxon>Pleuronectoidei</taxon>
        <taxon>Pleuronectidae</taxon>
        <taxon>Pleuronectes</taxon>
    </lineage>
</organism>
<evidence type="ECO:0000256" key="1">
    <source>
        <dbReference type="SAM" id="MobiDB-lite"/>
    </source>
</evidence>
<name>A0A9N7UNC7_PLEPL</name>
<feature type="region of interest" description="Disordered" evidence="1">
    <location>
        <begin position="1"/>
        <end position="21"/>
    </location>
</feature>
<dbReference type="EMBL" id="CADEAL010001689">
    <property type="protein sequence ID" value="CAB1434729.1"/>
    <property type="molecule type" value="Genomic_DNA"/>
</dbReference>
<evidence type="ECO:0000313" key="2">
    <source>
        <dbReference type="EMBL" id="CAB1434729.1"/>
    </source>
</evidence>
<protein>
    <submittedName>
        <fullName evidence="2">Uncharacterized protein</fullName>
    </submittedName>
</protein>
<feature type="non-terminal residue" evidence="2">
    <location>
        <position position="1"/>
    </location>
</feature>
<evidence type="ECO:0000313" key="3">
    <source>
        <dbReference type="Proteomes" id="UP001153269"/>
    </source>
</evidence>
<comment type="caution">
    <text evidence="2">The sequence shown here is derived from an EMBL/GenBank/DDBJ whole genome shotgun (WGS) entry which is preliminary data.</text>
</comment>
<dbReference type="AlphaFoldDB" id="A0A9N7UNC7"/>
<dbReference type="Proteomes" id="UP001153269">
    <property type="component" value="Unassembled WGS sequence"/>
</dbReference>
<gene>
    <name evidence="2" type="ORF">PLEPLA_LOCUS22776</name>
</gene>
<dbReference type="InterPro" id="IPR015946">
    <property type="entry name" value="KH_dom-like_a/b"/>
</dbReference>
<proteinExistence type="predicted"/>
<feature type="compositionally biased region" description="Basic and acidic residues" evidence="1">
    <location>
        <begin position="7"/>
        <end position="21"/>
    </location>
</feature>